<dbReference type="Pfam" id="PF24827">
    <property type="entry name" value="AstE_AspA_cat"/>
    <property type="match status" value="1"/>
</dbReference>
<dbReference type="CDD" id="cd06254">
    <property type="entry name" value="M14_ASTE_ASPA-like"/>
    <property type="match status" value="1"/>
</dbReference>
<evidence type="ECO:0000313" key="8">
    <source>
        <dbReference type="Proteomes" id="UP001597106"/>
    </source>
</evidence>
<evidence type="ECO:0000256" key="4">
    <source>
        <dbReference type="ARBA" id="ARBA00022833"/>
    </source>
</evidence>
<dbReference type="InterPro" id="IPR055438">
    <property type="entry name" value="AstE_AspA_cat"/>
</dbReference>
<protein>
    <submittedName>
        <fullName evidence="7">M14 family metallopeptidase</fullName>
    </submittedName>
</protein>
<proteinExistence type="predicted"/>
<evidence type="ECO:0000256" key="5">
    <source>
        <dbReference type="SAM" id="SignalP"/>
    </source>
</evidence>
<gene>
    <name evidence="7" type="ORF">ACFQ1T_11240</name>
</gene>
<keyword evidence="8" id="KW-1185">Reference proteome</keyword>
<evidence type="ECO:0000259" key="6">
    <source>
        <dbReference type="Pfam" id="PF24827"/>
    </source>
</evidence>
<keyword evidence="2" id="KW-0479">Metal-binding</keyword>
<feature type="signal peptide" evidence="5">
    <location>
        <begin position="1"/>
        <end position="18"/>
    </location>
</feature>
<evidence type="ECO:0000256" key="1">
    <source>
        <dbReference type="ARBA" id="ARBA00001947"/>
    </source>
</evidence>
<evidence type="ECO:0000256" key="3">
    <source>
        <dbReference type="ARBA" id="ARBA00022801"/>
    </source>
</evidence>
<dbReference type="EMBL" id="JBHTJW010000002">
    <property type="protein sequence ID" value="MFD0930350.1"/>
    <property type="molecule type" value="Genomic_DNA"/>
</dbReference>
<dbReference type="SUPFAM" id="SSF53187">
    <property type="entry name" value="Zn-dependent exopeptidases"/>
    <property type="match status" value="1"/>
</dbReference>
<dbReference type="Gene3D" id="3.40.630.10">
    <property type="entry name" value="Zn peptidases"/>
    <property type="match status" value="1"/>
</dbReference>
<dbReference type="PIRSF" id="PIRSF039012">
    <property type="entry name" value="ASP"/>
    <property type="match status" value="1"/>
</dbReference>
<reference evidence="8" key="1">
    <citation type="journal article" date="2019" name="Int. J. Syst. Evol. Microbiol.">
        <title>The Global Catalogue of Microorganisms (GCM) 10K type strain sequencing project: providing services to taxonomists for standard genome sequencing and annotation.</title>
        <authorList>
            <consortium name="The Broad Institute Genomics Platform"/>
            <consortium name="The Broad Institute Genome Sequencing Center for Infectious Disease"/>
            <person name="Wu L."/>
            <person name="Ma J."/>
        </authorList>
    </citation>
    <scope>NUCLEOTIDE SEQUENCE [LARGE SCALE GENOMIC DNA]</scope>
    <source>
        <strain evidence="8">CCUG 59685</strain>
    </source>
</reference>
<comment type="caution">
    <text evidence="7">The sequence shown here is derived from an EMBL/GenBank/DDBJ whole genome shotgun (WGS) entry which is preliminary data.</text>
</comment>
<comment type="cofactor">
    <cofactor evidence="1">
        <name>Zn(2+)</name>
        <dbReference type="ChEBI" id="CHEBI:29105"/>
    </cofactor>
</comment>
<dbReference type="InterPro" id="IPR053138">
    <property type="entry name" value="N-alpha-Ac-DABA_deacetylase"/>
</dbReference>
<sequence>MRFCWLCMLLMSWGSLHAREAFELAGKQIASGTVSSWMMAVSSTAIPVTVIHGQTSGPVLTLTAGIHGDEFPSILALQQLRKQIQPEHLKGTLILIHLANLEGFHARRIALSPVDEKNLNRVFPGSAQGTLTEQIADFLTAQVISKTDYLIDIHSGSANQHLWPHVYSPVLHVPALDARTQHFADLLGLPDIVLYDGRPNDPDHSISYPNTAQTRGKPALTLEVGQFAQRDAAFVAMITQACAQAMSGLGMIDAPETIDVSTQHRTKVASPIHYYSKMVEIRSQQTGLFTAKSSIGDWVTAGQVVGEVTDYFGEKIETLRAPVAGRILIQNATPPIRAGEVTLSIGVVKAP</sequence>
<evidence type="ECO:0000256" key="2">
    <source>
        <dbReference type="ARBA" id="ARBA00022723"/>
    </source>
</evidence>
<keyword evidence="4" id="KW-0862">Zinc</keyword>
<dbReference type="InterPro" id="IPR043795">
    <property type="entry name" value="N-alpha-Ac-DABA-like"/>
</dbReference>
<keyword evidence="5" id="KW-0732">Signal</keyword>
<keyword evidence="3" id="KW-0378">Hydrolase</keyword>
<name>A0ABW3GMI0_9PROT</name>
<dbReference type="RefSeq" id="WP_379076653.1">
    <property type="nucleotide sequence ID" value="NZ_JBHTJW010000002.1"/>
</dbReference>
<accession>A0ABW3GMI0</accession>
<dbReference type="PANTHER" id="PTHR37326">
    <property type="entry name" value="BLL3975 PROTEIN"/>
    <property type="match status" value="1"/>
</dbReference>
<feature type="chain" id="PRO_5047422659" evidence="5">
    <location>
        <begin position="19"/>
        <end position="351"/>
    </location>
</feature>
<feature type="domain" description="Succinylglutamate desuccinylase/Aspartoacylase catalytic" evidence="6">
    <location>
        <begin position="57"/>
        <end position="229"/>
    </location>
</feature>
<dbReference type="Proteomes" id="UP001597106">
    <property type="component" value="Unassembled WGS sequence"/>
</dbReference>
<evidence type="ECO:0000313" key="7">
    <source>
        <dbReference type="EMBL" id="MFD0930350.1"/>
    </source>
</evidence>
<organism evidence="7 8">
    <name type="scientific">Methylophilus glucosoxydans</name>
    <dbReference type="NCBI Taxonomy" id="752553"/>
    <lineage>
        <taxon>Bacteria</taxon>
        <taxon>Pseudomonadati</taxon>
        <taxon>Pseudomonadota</taxon>
        <taxon>Betaproteobacteria</taxon>
        <taxon>Nitrosomonadales</taxon>
        <taxon>Methylophilaceae</taxon>
        <taxon>Methylophilus</taxon>
    </lineage>
</organism>
<dbReference type="PANTHER" id="PTHR37326:SF1">
    <property type="entry name" value="BLL3975 PROTEIN"/>
    <property type="match status" value="1"/>
</dbReference>